<dbReference type="PROSITE" id="PS00135">
    <property type="entry name" value="TRYPSIN_SER"/>
    <property type="match status" value="1"/>
</dbReference>
<gene>
    <name evidence="8" type="ORF">JOB18_027993</name>
</gene>
<keyword evidence="9" id="KW-1185">Reference proteome</keyword>
<sequence>MIMAAGTVLTLSICTFMLLGRGSQAQDCGEAPLNTRIVGGEDAAAGSWPWQVSMHIVNFTHICGGTIISDQWVLTAAHCIIVNSSQYILYFGRETQSGPNIREVKRTVSKVIVHPDYNNTLLNNDIALMKLSSPINFTDYIRPVCLASNSSVFHNSTLCWSTGWGKIKSNENLPESGNLQEVQIPVIGNNECACSYQTEPDANITGNMICAGQETKGACQGDSGGPLQCKQGSQWIQAGITSFGIPCAIGFPEVYARVSQFQTWVTNQVGGVNVGFVTFNSSGTDQDSSYVCDLYSVTVPPLNSTTSSVTPEFPFFVIIVLVMLQQMLAQ</sequence>
<proteinExistence type="predicted"/>
<dbReference type="CDD" id="cd00190">
    <property type="entry name" value="Tryp_SPc"/>
    <property type="match status" value="1"/>
</dbReference>
<name>A0AAV6RQD8_SOLSE</name>
<feature type="domain" description="Peptidase S1" evidence="7">
    <location>
        <begin position="37"/>
        <end position="270"/>
    </location>
</feature>
<keyword evidence="1 5" id="KW-0645">Protease</keyword>
<dbReference type="SMART" id="SM00020">
    <property type="entry name" value="Tryp_SPc"/>
    <property type="match status" value="1"/>
</dbReference>
<evidence type="ECO:0000256" key="6">
    <source>
        <dbReference type="SAM" id="SignalP"/>
    </source>
</evidence>
<dbReference type="GO" id="GO:0006508">
    <property type="term" value="P:proteolysis"/>
    <property type="evidence" value="ECO:0007669"/>
    <property type="project" value="UniProtKB-KW"/>
</dbReference>
<keyword evidence="5" id="KW-0720">Serine protease</keyword>
<feature type="signal peptide" evidence="6">
    <location>
        <begin position="1"/>
        <end position="25"/>
    </location>
</feature>
<accession>A0AAV6RQD8</accession>
<evidence type="ECO:0000259" key="7">
    <source>
        <dbReference type="PROSITE" id="PS50240"/>
    </source>
</evidence>
<evidence type="ECO:0000256" key="3">
    <source>
        <dbReference type="ARBA" id="ARBA00022801"/>
    </source>
</evidence>
<dbReference type="Pfam" id="PF00089">
    <property type="entry name" value="Trypsin"/>
    <property type="match status" value="1"/>
</dbReference>
<keyword evidence="2 6" id="KW-0732">Signal</keyword>
<dbReference type="GO" id="GO:0004252">
    <property type="term" value="F:serine-type endopeptidase activity"/>
    <property type="evidence" value="ECO:0007669"/>
    <property type="project" value="InterPro"/>
</dbReference>
<evidence type="ECO:0000256" key="4">
    <source>
        <dbReference type="ARBA" id="ARBA00023157"/>
    </source>
</evidence>
<dbReference type="FunFam" id="2.40.10.10:FF:000024">
    <property type="entry name" value="Serine protease 53"/>
    <property type="match status" value="1"/>
</dbReference>
<keyword evidence="4" id="KW-1015">Disulfide bond</keyword>
<dbReference type="InterPro" id="IPR033116">
    <property type="entry name" value="TRYPSIN_SER"/>
</dbReference>
<dbReference type="AlphaFoldDB" id="A0AAV6RQD8"/>
<evidence type="ECO:0000256" key="5">
    <source>
        <dbReference type="RuleBase" id="RU363034"/>
    </source>
</evidence>
<dbReference type="PANTHER" id="PTHR24252">
    <property type="entry name" value="ACROSIN-RELATED"/>
    <property type="match status" value="1"/>
</dbReference>
<dbReference type="PROSITE" id="PS50240">
    <property type="entry name" value="TRYPSIN_DOM"/>
    <property type="match status" value="1"/>
</dbReference>
<organism evidence="8 9">
    <name type="scientific">Solea senegalensis</name>
    <name type="common">Senegalese sole</name>
    <dbReference type="NCBI Taxonomy" id="28829"/>
    <lineage>
        <taxon>Eukaryota</taxon>
        <taxon>Metazoa</taxon>
        <taxon>Chordata</taxon>
        <taxon>Craniata</taxon>
        <taxon>Vertebrata</taxon>
        <taxon>Euteleostomi</taxon>
        <taxon>Actinopterygii</taxon>
        <taxon>Neopterygii</taxon>
        <taxon>Teleostei</taxon>
        <taxon>Neoteleostei</taxon>
        <taxon>Acanthomorphata</taxon>
        <taxon>Carangaria</taxon>
        <taxon>Pleuronectiformes</taxon>
        <taxon>Pleuronectoidei</taxon>
        <taxon>Soleidae</taxon>
        <taxon>Solea</taxon>
    </lineage>
</organism>
<protein>
    <submittedName>
        <fullName evidence="8">Mast cell tryptase-like</fullName>
    </submittedName>
</protein>
<dbReference type="InterPro" id="IPR001254">
    <property type="entry name" value="Trypsin_dom"/>
</dbReference>
<dbReference type="Proteomes" id="UP000693946">
    <property type="component" value="Linkage Group LG18"/>
</dbReference>
<keyword evidence="3 5" id="KW-0378">Hydrolase</keyword>
<reference evidence="8 9" key="1">
    <citation type="journal article" date="2021" name="Sci. Rep.">
        <title>Chromosome anchoring in Senegalese sole (Solea senegalensis) reveals sex-associated markers and genome rearrangements in flatfish.</title>
        <authorList>
            <person name="Guerrero-Cozar I."/>
            <person name="Gomez-Garrido J."/>
            <person name="Berbel C."/>
            <person name="Martinez-Blanch J.F."/>
            <person name="Alioto T."/>
            <person name="Claros M.G."/>
            <person name="Gagnaire P.A."/>
            <person name="Manchado M."/>
        </authorList>
    </citation>
    <scope>NUCLEOTIDE SEQUENCE [LARGE SCALE GENOMIC DNA]</scope>
    <source>
        <strain evidence="8">Sse05_10M</strain>
    </source>
</reference>
<dbReference type="PANTHER" id="PTHR24252:SF7">
    <property type="entry name" value="HYALIN"/>
    <property type="match status" value="1"/>
</dbReference>
<evidence type="ECO:0000256" key="1">
    <source>
        <dbReference type="ARBA" id="ARBA00022670"/>
    </source>
</evidence>
<comment type="caution">
    <text evidence="8">The sequence shown here is derived from an EMBL/GenBank/DDBJ whole genome shotgun (WGS) entry which is preliminary data.</text>
</comment>
<evidence type="ECO:0000256" key="2">
    <source>
        <dbReference type="ARBA" id="ARBA00022729"/>
    </source>
</evidence>
<evidence type="ECO:0000313" key="8">
    <source>
        <dbReference type="EMBL" id="KAG7507234.1"/>
    </source>
</evidence>
<feature type="chain" id="PRO_5043921932" evidence="6">
    <location>
        <begin position="26"/>
        <end position="330"/>
    </location>
</feature>
<dbReference type="EMBL" id="JAGKHQ010000010">
    <property type="protein sequence ID" value="KAG7507234.1"/>
    <property type="molecule type" value="Genomic_DNA"/>
</dbReference>
<dbReference type="PROSITE" id="PS00134">
    <property type="entry name" value="TRYPSIN_HIS"/>
    <property type="match status" value="1"/>
</dbReference>
<dbReference type="InterPro" id="IPR018114">
    <property type="entry name" value="TRYPSIN_HIS"/>
</dbReference>
<evidence type="ECO:0000313" key="9">
    <source>
        <dbReference type="Proteomes" id="UP000693946"/>
    </source>
</evidence>